<feature type="compositionally biased region" description="Polar residues" evidence="1">
    <location>
        <begin position="111"/>
        <end position="132"/>
    </location>
</feature>
<feature type="compositionally biased region" description="Low complexity" evidence="1">
    <location>
        <begin position="99"/>
        <end position="110"/>
    </location>
</feature>
<name>A0A7S4V7P6_9STRA</name>
<dbReference type="EMBL" id="HBNS01002300">
    <property type="protein sequence ID" value="CAE4581620.1"/>
    <property type="molecule type" value="Transcribed_RNA"/>
</dbReference>
<organism evidence="2">
    <name type="scientific">Ditylum brightwellii</name>
    <dbReference type="NCBI Taxonomy" id="49249"/>
    <lineage>
        <taxon>Eukaryota</taxon>
        <taxon>Sar</taxon>
        <taxon>Stramenopiles</taxon>
        <taxon>Ochrophyta</taxon>
        <taxon>Bacillariophyta</taxon>
        <taxon>Mediophyceae</taxon>
        <taxon>Lithodesmiophycidae</taxon>
        <taxon>Lithodesmiales</taxon>
        <taxon>Lithodesmiaceae</taxon>
        <taxon>Ditylum</taxon>
    </lineage>
</organism>
<evidence type="ECO:0000313" key="2">
    <source>
        <dbReference type="EMBL" id="CAE4581620.1"/>
    </source>
</evidence>
<accession>A0A7S4V7P6</accession>
<evidence type="ECO:0000256" key="1">
    <source>
        <dbReference type="SAM" id="MobiDB-lite"/>
    </source>
</evidence>
<proteinExistence type="predicted"/>
<dbReference type="AlphaFoldDB" id="A0A7S4V7P6"/>
<feature type="region of interest" description="Disordered" evidence="1">
    <location>
        <begin position="68"/>
        <end position="139"/>
    </location>
</feature>
<reference evidence="2" key="1">
    <citation type="submission" date="2021-01" db="EMBL/GenBank/DDBJ databases">
        <authorList>
            <person name="Corre E."/>
            <person name="Pelletier E."/>
            <person name="Niang G."/>
            <person name="Scheremetjew M."/>
            <person name="Finn R."/>
            <person name="Kale V."/>
            <person name="Holt S."/>
            <person name="Cochrane G."/>
            <person name="Meng A."/>
            <person name="Brown T."/>
            <person name="Cohen L."/>
        </authorList>
    </citation>
    <scope>NUCLEOTIDE SEQUENCE</scope>
    <source>
        <strain evidence="2">GSO104</strain>
    </source>
</reference>
<sequence>MSFSSRTTTITSRSNYIMALAWMIFLFQCNVHASIIVHPFITTTTASITPFPRLNRCGGSKISKIHALLSSPRGGGGGSIGGGNDSRSHKQRWGMINPSSSLQSGDDSSSFPKTNAAPSSSIKAKTSQQEHNTSPTTPLTSLAASAAALPPAGRFIRAALFLYGASELLSFFGFFQTGGEKYDNASERFQNFLSQNTPQNINQSLERIKRNSVKYVEKAQYRAQKWWEDEIGPLSSSSSNSSSLKQFWFRSTERTRFGIGALCGYVILQTPTALISYPLTIGRWMVFSYFTCELLHGMGLTGKRKRIDDYVDRNAVREFGKETDLVNELEDVLNFVDDKLKRVDGALEDFKLSNRKQQGKRRRRWNVRRWADETCEDYRRYIRNVVLQNPQRLVDHVIDVTVEERHLGVGLIIGSFMGSILR</sequence>
<gene>
    <name evidence="2" type="ORF">DBRI00130_LOCUS1846</name>
</gene>
<protein>
    <submittedName>
        <fullName evidence="2">Uncharacterized protein</fullName>
    </submittedName>
</protein>
<feature type="compositionally biased region" description="Gly residues" evidence="1">
    <location>
        <begin position="73"/>
        <end position="84"/>
    </location>
</feature>